<name>A0A183EIS8_9BILA</name>
<proteinExistence type="predicted"/>
<reference evidence="1 2" key="2">
    <citation type="submission" date="2018-11" db="EMBL/GenBank/DDBJ databases">
        <authorList>
            <consortium name="Pathogen Informatics"/>
        </authorList>
    </citation>
    <scope>NUCLEOTIDE SEQUENCE [LARGE SCALE GENOMIC DNA]</scope>
</reference>
<evidence type="ECO:0000313" key="3">
    <source>
        <dbReference type="WBParaSite" id="GPUH_0002089401-mRNA-1"/>
    </source>
</evidence>
<evidence type="ECO:0000313" key="1">
    <source>
        <dbReference type="EMBL" id="VDN36992.1"/>
    </source>
</evidence>
<dbReference type="EMBL" id="UYRT01091332">
    <property type="protein sequence ID" value="VDN36992.1"/>
    <property type="molecule type" value="Genomic_DNA"/>
</dbReference>
<organism evidence="3">
    <name type="scientific">Gongylonema pulchrum</name>
    <dbReference type="NCBI Taxonomy" id="637853"/>
    <lineage>
        <taxon>Eukaryota</taxon>
        <taxon>Metazoa</taxon>
        <taxon>Ecdysozoa</taxon>
        <taxon>Nematoda</taxon>
        <taxon>Chromadorea</taxon>
        <taxon>Rhabditida</taxon>
        <taxon>Spirurina</taxon>
        <taxon>Spiruromorpha</taxon>
        <taxon>Spiruroidea</taxon>
        <taxon>Gongylonematidae</taxon>
        <taxon>Gongylonema</taxon>
    </lineage>
</organism>
<gene>
    <name evidence="1" type="ORF">GPUH_LOCUS20869</name>
</gene>
<evidence type="ECO:0000313" key="2">
    <source>
        <dbReference type="Proteomes" id="UP000271098"/>
    </source>
</evidence>
<protein>
    <submittedName>
        <fullName evidence="3">Fatty acyl-CoA reductase</fullName>
    </submittedName>
</protein>
<keyword evidence="2" id="KW-1185">Reference proteome</keyword>
<dbReference type="Proteomes" id="UP000271098">
    <property type="component" value="Unassembled WGS sequence"/>
</dbReference>
<sequence>MQWNSPAEVCLNMCVAVFAAYAGSSENFDDELFPELLVYGVTDLKYSARICLSPAAQILEYSFFAIFFV</sequence>
<dbReference type="WBParaSite" id="GPUH_0002089401-mRNA-1">
    <property type="protein sequence ID" value="GPUH_0002089401-mRNA-1"/>
    <property type="gene ID" value="GPUH_0002089401"/>
</dbReference>
<accession>A0A183EIS8</accession>
<reference evidence="3" key="1">
    <citation type="submission" date="2016-06" db="UniProtKB">
        <authorList>
            <consortium name="WormBaseParasite"/>
        </authorList>
    </citation>
    <scope>IDENTIFICATION</scope>
</reference>
<dbReference type="AlphaFoldDB" id="A0A183EIS8"/>